<evidence type="ECO:0000256" key="4">
    <source>
        <dbReference type="PROSITE-ProRule" id="PRU00175"/>
    </source>
</evidence>
<comment type="caution">
    <text evidence="6">The sequence shown here is derived from an EMBL/GenBank/DDBJ whole genome shotgun (WGS) entry which is preliminary data.</text>
</comment>
<dbReference type="GO" id="GO:0008270">
    <property type="term" value="F:zinc ion binding"/>
    <property type="evidence" value="ECO:0007669"/>
    <property type="project" value="UniProtKB-KW"/>
</dbReference>
<evidence type="ECO:0000313" key="7">
    <source>
        <dbReference type="Proteomes" id="UP000762676"/>
    </source>
</evidence>
<keyword evidence="7" id="KW-1185">Reference proteome</keyword>
<dbReference type="Proteomes" id="UP000762676">
    <property type="component" value="Unassembled WGS sequence"/>
</dbReference>
<dbReference type="EMBL" id="BMAT01005329">
    <property type="protein sequence ID" value="GFR91194.1"/>
    <property type="molecule type" value="Genomic_DNA"/>
</dbReference>
<organism evidence="6 7">
    <name type="scientific">Elysia marginata</name>
    <dbReference type="NCBI Taxonomy" id="1093978"/>
    <lineage>
        <taxon>Eukaryota</taxon>
        <taxon>Metazoa</taxon>
        <taxon>Spiralia</taxon>
        <taxon>Lophotrochozoa</taxon>
        <taxon>Mollusca</taxon>
        <taxon>Gastropoda</taxon>
        <taxon>Heterobranchia</taxon>
        <taxon>Euthyneura</taxon>
        <taxon>Panpulmonata</taxon>
        <taxon>Sacoglossa</taxon>
        <taxon>Placobranchoidea</taxon>
        <taxon>Plakobranchidae</taxon>
        <taxon>Elysia</taxon>
    </lineage>
</organism>
<evidence type="ECO:0000256" key="2">
    <source>
        <dbReference type="ARBA" id="ARBA00022771"/>
    </source>
</evidence>
<dbReference type="PROSITE" id="PS00518">
    <property type="entry name" value="ZF_RING_1"/>
    <property type="match status" value="1"/>
</dbReference>
<keyword evidence="1" id="KW-0479">Metal-binding</keyword>
<evidence type="ECO:0000259" key="5">
    <source>
        <dbReference type="PROSITE" id="PS50089"/>
    </source>
</evidence>
<evidence type="ECO:0000256" key="3">
    <source>
        <dbReference type="ARBA" id="ARBA00022833"/>
    </source>
</evidence>
<keyword evidence="3" id="KW-0862">Zinc</keyword>
<dbReference type="InterPro" id="IPR017907">
    <property type="entry name" value="Znf_RING_CS"/>
</dbReference>
<evidence type="ECO:0000256" key="1">
    <source>
        <dbReference type="ARBA" id="ARBA00022723"/>
    </source>
</evidence>
<dbReference type="InterPro" id="IPR013083">
    <property type="entry name" value="Znf_RING/FYVE/PHD"/>
</dbReference>
<proteinExistence type="predicted"/>
<sequence>MENRFCSITAGVNTCHLCFEKAFYSLKLPQRPHRKLPRMELFRCGHGMCASCYEAHTRAAGCFKCPWCRDGCSYIFPSFPHSAAGPPKSSIATLSELVDEWSESLDLLYTTRSPFILLHKQIFEKEKNRQVLCRDLRVQAAKEAAKREEKKKRAAEREKAVCGVCGKATFTSAKQLEAHTRAKHQ</sequence>
<accession>A0AAV4H107</accession>
<keyword evidence="2 4" id="KW-0863">Zinc-finger</keyword>
<name>A0AAV4H107_9GAST</name>
<dbReference type="PROSITE" id="PS50089">
    <property type="entry name" value="ZF_RING_2"/>
    <property type="match status" value="1"/>
</dbReference>
<protein>
    <recommendedName>
        <fullName evidence="5">RING-type domain-containing protein</fullName>
    </recommendedName>
</protein>
<feature type="domain" description="RING-type" evidence="5">
    <location>
        <begin position="15"/>
        <end position="69"/>
    </location>
</feature>
<gene>
    <name evidence="6" type="ORF">ElyMa_002586300</name>
</gene>
<dbReference type="InterPro" id="IPR001841">
    <property type="entry name" value="Znf_RING"/>
</dbReference>
<evidence type="ECO:0000313" key="6">
    <source>
        <dbReference type="EMBL" id="GFR91194.1"/>
    </source>
</evidence>
<dbReference type="AlphaFoldDB" id="A0AAV4H107"/>
<dbReference type="Gene3D" id="3.30.40.10">
    <property type="entry name" value="Zinc/RING finger domain, C3HC4 (zinc finger)"/>
    <property type="match status" value="1"/>
</dbReference>
<reference evidence="6 7" key="1">
    <citation type="journal article" date="2021" name="Elife">
        <title>Chloroplast acquisition without the gene transfer in kleptoplastic sea slugs, Plakobranchus ocellatus.</title>
        <authorList>
            <person name="Maeda T."/>
            <person name="Takahashi S."/>
            <person name="Yoshida T."/>
            <person name="Shimamura S."/>
            <person name="Takaki Y."/>
            <person name="Nagai Y."/>
            <person name="Toyoda A."/>
            <person name="Suzuki Y."/>
            <person name="Arimoto A."/>
            <person name="Ishii H."/>
            <person name="Satoh N."/>
            <person name="Nishiyama T."/>
            <person name="Hasebe M."/>
            <person name="Maruyama T."/>
            <person name="Minagawa J."/>
            <person name="Obokata J."/>
            <person name="Shigenobu S."/>
        </authorList>
    </citation>
    <scope>NUCLEOTIDE SEQUENCE [LARGE SCALE GENOMIC DNA]</scope>
</reference>